<dbReference type="PANTHER" id="PTHR28620:SF1">
    <property type="entry name" value="CENP-V_GFA DOMAIN-CONTAINING PROTEIN"/>
    <property type="match status" value="1"/>
</dbReference>
<reference evidence="5 6" key="1">
    <citation type="journal article" date="2014" name="PLoS Genet.">
        <title>Analysis of the Phlebiopsis gigantea genome, transcriptome and secretome provides insight into its pioneer colonization strategies of wood.</title>
        <authorList>
            <person name="Hori C."/>
            <person name="Ishida T."/>
            <person name="Igarashi K."/>
            <person name="Samejima M."/>
            <person name="Suzuki H."/>
            <person name="Master E."/>
            <person name="Ferreira P."/>
            <person name="Ruiz-Duenas F.J."/>
            <person name="Held B."/>
            <person name="Canessa P."/>
            <person name="Larrondo L.F."/>
            <person name="Schmoll M."/>
            <person name="Druzhinina I.S."/>
            <person name="Kubicek C.P."/>
            <person name="Gaskell J.A."/>
            <person name="Kersten P."/>
            <person name="St John F."/>
            <person name="Glasner J."/>
            <person name="Sabat G."/>
            <person name="Splinter BonDurant S."/>
            <person name="Syed K."/>
            <person name="Yadav J."/>
            <person name="Mgbeahuruike A.C."/>
            <person name="Kovalchuk A."/>
            <person name="Asiegbu F.O."/>
            <person name="Lackner G."/>
            <person name="Hoffmeister D."/>
            <person name="Rencoret J."/>
            <person name="Gutierrez A."/>
            <person name="Sun H."/>
            <person name="Lindquist E."/>
            <person name="Barry K."/>
            <person name="Riley R."/>
            <person name="Grigoriev I.V."/>
            <person name="Henrissat B."/>
            <person name="Kues U."/>
            <person name="Berka R.M."/>
            <person name="Martinez A.T."/>
            <person name="Covert S.F."/>
            <person name="Blanchette R.A."/>
            <person name="Cullen D."/>
        </authorList>
    </citation>
    <scope>NUCLEOTIDE SEQUENCE [LARGE SCALE GENOMIC DNA]</scope>
    <source>
        <strain evidence="5 6">11061_1 CR5-6</strain>
    </source>
</reference>
<dbReference type="GO" id="GO:0016846">
    <property type="term" value="F:carbon-sulfur lyase activity"/>
    <property type="evidence" value="ECO:0007669"/>
    <property type="project" value="InterPro"/>
</dbReference>
<dbReference type="PROSITE" id="PS51891">
    <property type="entry name" value="CENP_V_GFA"/>
    <property type="match status" value="1"/>
</dbReference>
<dbReference type="InterPro" id="IPR011057">
    <property type="entry name" value="Mss4-like_sf"/>
</dbReference>
<gene>
    <name evidence="5" type="ORF">PHLGIDRAFT_18032</name>
</gene>
<evidence type="ECO:0000256" key="3">
    <source>
        <dbReference type="ARBA" id="ARBA00022833"/>
    </source>
</evidence>
<keyword evidence="2" id="KW-0479">Metal-binding</keyword>
<evidence type="ECO:0000313" key="6">
    <source>
        <dbReference type="Proteomes" id="UP000053257"/>
    </source>
</evidence>
<protein>
    <recommendedName>
        <fullName evidence="4">CENP-V/GFA domain-containing protein</fullName>
    </recommendedName>
</protein>
<dbReference type="SUPFAM" id="SSF51316">
    <property type="entry name" value="Mss4-like"/>
    <property type="match status" value="1"/>
</dbReference>
<dbReference type="Gene3D" id="2.170.150.70">
    <property type="match status" value="1"/>
</dbReference>
<evidence type="ECO:0000256" key="2">
    <source>
        <dbReference type="ARBA" id="ARBA00022723"/>
    </source>
</evidence>
<dbReference type="InterPro" id="IPR006913">
    <property type="entry name" value="CENP-V/GFA"/>
</dbReference>
<feature type="domain" description="CENP-V/GFA" evidence="4">
    <location>
        <begin position="25"/>
        <end position="139"/>
    </location>
</feature>
<dbReference type="STRING" id="745531.A0A0C3S5I2"/>
<dbReference type="PANTHER" id="PTHR28620">
    <property type="entry name" value="CENTROMERE PROTEIN V"/>
    <property type="match status" value="1"/>
</dbReference>
<sequence>MSSKVSSDSWTGPPKWPEDAEIKEYAGGCHCKKFRFKFTHPIFENGGMKVTTCNCSICNQHGLYNIYVPQSRFELTSGSEDEMSKYQLAGKPSTHRFCPNCGSNMIVRWGDLVVVNVRAVDDIDVKGLDFFHLDGRNLF</sequence>
<evidence type="ECO:0000256" key="1">
    <source>
        <dbReference type="ARBA" id="ARBA00005495"/>
    </source>
</evidence>
<evidence type="ECO:0000313" key="5">
    <source>
        <dbReference type="EMBL" id="KIP11271.1"/>
    </source>
</evidence>
<accession>A0A0C3S5I2</accession>
<keyword evidence="3" id="KW-0862">Zinc</keyword>
<organism evidence="5 6">
    <name type="scientific">Phlebiopsis gigantea (strain 11061_1 CR5-6)</name>
    <name type="common">White-rot fungus</name>
    <name type="synonym">Peniophora gigantea</name>
    <dbReference type="NCBI Taxonomy" id="745531"/>
    <lineage>
        <taxon>Eukaryota</taxon>
        <taxon>Fungi</taxon>
        <taxon>Dikarya</taxon>
        <taxon>Basidiomycota</taxon>
        <taxon>Agaricomycotina</taxon>
        <taxon>Agaricomycetes</taxon>
        <taxon>Polyporales</taxon>
        <taxon>Phanerochaetaceae</taxon>
        <taxon>Phlebiopsis</taxon>
    </lineage>
</organism>
<dbReference type="OrthoDB" id="3264588at2759"/>
<dbReference type="Pfam" id="PF04828">
    <property type="entry name" value="GFA"/>
    <property type="match status" value="1"/>
</dbReference>
<dbReference type="InterPro" id="IPR052355">
    <property type="entry name" value="CENP-V-like"/>
</dbReference>
<dbReference type="AlphaFoldDB" id="A0A0C3S5I2"/>
<dbReference type="EMBL" id="KN840447">
    <property type="protein sequence ID" value="KIP11271.1"/>
    <property type="molecule type" value="Genomic_DNA"/>
</dbReference>
<evidence type="ECO:0000259" key="4">
    <source>
        <dbReference type="PROSITE" id="PS51891"/>
    </source>
</evidence>
<comment type="similarity">
    <text evidence="1">Belongs to the Gfa family.</text>
</comment>
<proteinExistence type="inferred from homology"/>
<name>A0A0C3S5I2_PHLG1</name>
<dbReference type="Proteomes" id="UP000053257">
    <property type="component" value="Unassembled WGS sequence"/>
</dbReference>
<dbReference type="GO" id="GO:0046872">
    <property type="term" value="F:metal ion binding"/>
    <property type="evidence" value="ECO:0007669"/>
    <property type="project" value="UniProtKB-KW"/>
</dbReference>
<dbReference type="HOGENOM" id="CLU_055491_7_3_1"/>
<keyword evidence="6" id="KW-1185">Reference proteome</keyword>